<dbReference type="AlphaFoldDB" id="A0A327KHE4"/>
<evidence type="ECO:0000313" key="4">
    <source>
        <dbReference type="EMBL" id="RAI38110.1"/>
    </source>
</evidence>
<sequence>MSTHSVVEAKNQLSDLIDRALRGEDVVITRHGRPVARLAPVEPAMKPVTAEALDWLAAHRVGDHEPSEDSGTLVSRMRDEGEH</sequence>
<name>A0A327KHE4_9BRAD</name>
<dbReference type="InterPro" id="IPR036165">
    <property type="entry name" value="YefM-like_sf"/>
</dbReference>
<dbReference type="InterPro" id="IPR006442">
    <property type="entry name" value="Antitoxin_Phd/YefM"/>
</dbReference>
<protein>
    <recommendedName>
        <fullName evidence="2">Antitoxin</fullName>
    </recommendedName>
</protein>
<evidence type="ECO:0000313" key="5">
    <source>
        <dbReference type="Proteomes" id="UP000248863"/>
    </source>
</evidence>
<dbReference type="PANTHER" id="PTHR35377">
    <property type="entry name" value="ANTITOXIN VAPB49-RELATED-RELATED"/>
    <property type="match status" value="1"/>
</dbReference>
<comment type="caution">
    <text evidence="4">The sequence shown here is derived from an EMBL/GenBank/DDBJ whole genome shotgun (WGS) entry which is preliminary data.</text>
</comment>
<accession>A0A327KHE4</accession>
<dbReference type="RefSeq" id="WP_111357739.1">
    <property type="nucleotide sequence ID" value="NZ_NHSK01000141.1"/>
</dbReference>
<dbReference type="Pfam" id="PF02604">
    <property type="entry name" value="PhdYeFM_antitox"/>
    <property type="match status" value="1"/>
</dbReference>
<dbReference type="InterPro" id="IPR051416">
    <property type="entry name" value="phD-YefM_TA_antitoxins"/>
</dbReference>
<comment type="function">
    <text evidence="2">Antitoxin component of a type II toxin-antitoxin (TA) system.</text>
</comment>
<gene>
    <name evidence="4" type="ORF">CH338_13770</name>
</gene>
<evidence type="ECO:0000256" key="2">
    <source>
        <dbReference type="RuleBase" id="RU362080"/>
    </source>
</evidence>
<proteinExistence type="inferred from homology"/>
<comment type="similarity">
    <text evidence="1 2">Belongs to the phD/YefM antitoxin family.</text>
</comment>
<feature type="region of interest" description="Disordered" evidence="3">
    <location>
        <begin position="60"/>
        <end position="83"/>
    </location>
</feature>
<evidence type="ECO:0000256" key="3">
    <source>
        <dbReference type="SAM" id="MobiDB-lite"/>
    </source>
</evidence>
<dbReference type="OrthoDB" id="9800503at2"/>
<dbReference type="Proteomes" id="UP000248863">
    <property type="component" value="Unassembled WGS sequence"/>
</dbReference>
<evidence type="ECO:0000256" key="1">
    <source>
        <dbReference type="ARBA" id="ARBA00009981"/>
    </source>
</evidence>
<reference evidence="4 5" key="1">
    <citation type="submission" date="2017-07" db="EMBL/GenBank/DDBJ databases">
        <title>Draft Genome Sequences of Select Purple Nonsulfur Bacteria.</title>
        <authorList>
            <person name="Lasarre B."/>
            <person name="Mckinlay J.B."/>
        </authorList>
    </citation>
    <scope>NUCLEOTIDE SEQUENCE [LARGE SCALE GENOMIC DNA]</scope>
    <source>
        <strain evidence="4 5">DSM 11907</strain>
    </source>
</reference>
<dbReference type="NCBIfam" id="TIGR01552">
    <property type="entry name" value="phd_fam"/>
    <property type="match status" value="1"/>
</dbReference>
<dbReference type="EMBL" id="NPEU01000142">
    <property type="protein sequence ID" value="RAI38110.1"/>
    <property type="molecule type" value="Genomic_DNA"/>
</dbReference>
<dbReference type="Gene3D" id="3.40.1620.10">
    <property type="entry name" value="YefM-like domain"/>
    <property type="match status" value="1"/>
</dbReference>
<dbReference type="SUPFAM" id="SSF143120">
    <property type="entry name" value="YefM-like"/>
    <property type="match status" value="1"/>
</dbReference>
<dbReference type="PANTHER" id="PTHR35377:SF4">
    <property type="entry name" value="PREVENT-HOST-DEATH FAMILY PROTEIN"/>
    <property type="match status" value="1"/>
</dbReference>
<keyword evidence="5" id="KW-1185">Reference proteome</keyword>
<organism evidence="4 5">
    <name type="scientific">Rhodoplanes elegans</name>
    <dbReference type="NCBI Taxonomy" id="29408"/>
    <lineage>
        <taxon>Bacteria</taxon>
        <taxon>Pseudomonadati</taxon>
        <taxon>Pseudomonadota</taxon>
        <taxon>Alphaproteobacteria</taxon>
        <taxon>Hyphomicrobiales</taxon>
        <taxon>Nitrobacteraceae</taxon>
        <taxon>Rhodoplanes</taxon>
    </lineage>
</organism>